<dbReference type="PROSITE" id="PS51257">
    <property type="entry name" value="PROKAR_LIPOPROTEIN"/>
    <property type="match status" value="1"/>
</dbReference>
<keyword evidence="2" id="KW-1185">Reference proteome</keyword>
<proteinExistence type="predicted"/>
<reference evidence="1 2" key="2">
    <citation type="journal article" date="2002" name="Nucleic Acids Res.">
        <title>Genome sequence of Oceanobacillus iheyensis isolated from the Iheya Ridge and its unexpected adaptive capabilities to extreme environments.</title>
        <authorList>
            <person name="Takami H."/>
            <person name="Takaki Y."/>
            <person name="Uchiyama I."/>
        </authorList>
    </citation>
    <scope>NUCLEOTIDE SEQUENCE [LARGE SCALE GENOMIC DNA]</scope>
    <source>
        <strain evidence="2">DSM 14371 / CIP 107618 / JCM 11309 / KCTC 3954 / HTE831</strain>
    </source>
</reference>
<dbReference type="HOGENOM" id="CLU_2118550_0_0_9"/>
<dbReference type="EMBL" id="BA000028">
    <property type="protein sequence ID" value="BAC12140.1"/>
    <property type="molecule type" value="Genomic_DNA"/>
</dbReference>
<reference evidence="1 2" key="1">
    <citation type="journal article" date="2001" name="FEMS Microbiol. Lett.">
        <title>Oceanobacillus iheyensis gen. nov., sp. nov., a deep-sea extremely halotolerant and alkaliphilic species isolated from a depth of 1050 m on the Iheya Ridge.</title>
        <authorList>
            <person name="Lu J."/>
            <person name="Nogi Y."/>
            <person name="Takami H."/>
        </authorList>
    </citation>
    <scope>NUCLEOTIDE SEQUENCE [LARGE SCALE GENOMIC DNA]</scope>
    <source>
        <strain evidence="2">DSM 14371 / CIP 107618 / JCM 11309 / KCTC 3954 / HTE831</strain>
    </source>
</reference>
<evidence type="ECO:0000313" key="2">
    <source>
        <dbReference type="Proteomes" id="UP000000822"/>
    </source>
</evidence>
<sequence length="114" mass="13051">MLKLSIRLFVITSLLLVGCTIPPIEASGDEWEVLYQRDELIIEYIGEEAPPDEISFIIKHGSRTTDGNDHPISSGRLKLTYPREDLVNDDITIKLDWNNNSDTIVIDKENFYEN</sequence>
<accession>Q8ETS2</accession>
<dbReference type="KEGG" id="oih:OB0184"/>
<evidence type="ECO:0000313" key="1">
    <source>
        <dbReference type="EMBL" id="BAC12140.1"/>
    </source>
</evidence>
<dbReference type="AlphaFoldDB" id="Q8ETS2"/>
<dbReference type="Proteomes" id="UP000000822">
    <property type="component" value="Chromosome"/>
</dbReference>
<dbReference type="RefSeq" id="WP_011064585.1">
    <property type="nucleotide sequence ID" value="NC_004193.1"/>
</dbReference>
<name>Q8ETS2_OCEIH</name>
<organism evidence="1 2">
    <name type="scientific">Oceanobacillus iheyensis (strain DSM 14371 / CIP 107618 / JCM 11309 / KCTC 3954 / HTE831)</name>
    <dbReference type="NCBI Taxonomy" id="221109"/>
    <lineage>
        <taxon>Bacteria</taxon>
        <taxon>Bacillati</taxon>
        <taxon>Bacillota</taxon>
        <taxon>Bacilli</taxon>
        <taxon>Bacillales</taxon>
        <taxon>Bacillaceae</taxon>
        <taxon>Oceanobacillus</taxon>
    </lineage>
</organism>
<gene>
    <name evidence="1" type="ordered locus">OB0184</name>
</gene>
<protein>
    <submittedName>
        <fullName evidence="1">Uncharacterized protein</fullName>
    </submittedName>
</protein>